<keyword evidence="3" id="KW-1185">Reference proteome</keyword>
<proteinExistence type="predicted"/>
<evidence type="ECO:0000313" key="3">
    <source>
        <dbReference type="Proteomes" id="UP001303046"/>
    </source>
</evidence>
<organism evidence="2 3">
    <name type="scientific">Necator americanus</name>
    <name type="common">Human hookworm</name>
    <dbReference type="NCBI Taxonomy" id="51031"/>
    <lineage>
        <taxon>Eukaryota</taxon>
        <taxon>Metazoa</taxon>
        <taxon>Ecdysozoa</taxon>
        <taxon>Nematoda</taxon>
        <taxon>Chromadorea</taxon>
        <taxon>Rhabditida</taxon>
        <taxon>Rhabditina</taxon>
        <taxon>Rhabditomorpha</taxon>
        <taxon>Strongyloidea</taxon>
        <taxon>Ancylostomatidae</taxon>
        <taxon>Bunostominae</taxon>
        <taxon>Necator</taxon>
    </lineage>
</organism>
<protein>
    <submittedName>
        <fullName evidence="2">Uncharacterized protein</fullName>
    </submittedName>
</protein>
<dbReference type="Proteomes" id="UP001303046">
    <property type="component" value="Unassembled WGS sequence"/>
</dbReference>
<comment type="caution">
    <text evidence="2">The sequence shown here is derived from an EMBL/GenBank/DDBJ whole genome shotgun (WGS) entry which is preliminary data.</text>
</comment>
<name>A0ABR1BVW0_NECAM</name>
<gene>
    <name evidence="2" type="primary">Necator_chrI.g2637</name>
    <name evidence="2" type="ORF">RB195_006509</name>
</gene>
<feature type="region of interest" description="Disordered" evidence="1">
    <location>
        <begin position="74"/>
        <end position="95"/>
    </location>
</feature>
<dbReference type="EMBL" id="JAVFWL010000001">
    <property type="protein sequence ID" value="KAK6729503.1"/>
    <property type="molecule type" value="Genomic_DNA"/>
</dbReference>
<accession>A0ABR1BVW0</accession>
<evidence type="ECO:0000256" key="1">
    <source>
        <dbReference type="SAM" id="MobiDB-lite"/>
    </source>
</evidence>
<reference evidence="2 3" key="1">
    <citation type="submission" date="2023-08" db="EMBL/GenBank/DDBJ databases">
        <title>A Necator americanus chromosomal reference genome.</title>
        <authorList>
            <person name="Ilik V."/>
            <person name="Petrzelkova K.J."/>
            <person name="Pardy F."/>
            <person name="Fuh T."/>
            <person name="Niatou-Singa F.S."/>
            <person name="Gouil Q."/>
            <person name="Baker L."/>
            <person name="Ritchie M.E."/>
            <person name="Jex A.R."/>
            <person name="Gazzola D."/>
            <person name="Li H."/>
            <person name="Toshio Fujiwara R."/>
            <person name="Zhan B."/>
            <person name="Aroian R.V."/>
            <person name="Pafco B."/>
            <person name="Schwarz E.M."/>
        </authorList>
    </citation>
    <scope>NUCLEOTIDE SEQUENCE [LARGE SCALE GENOMIC DNA]</scope>
    <source>
        <strain evidence="2 3">Aroian</strain>
        <tissue evidence="2">Whole animal</tissue>
    </source>
</reference>
<evidence type="ECO:0000313" key="2">
    <source>
        <dbReference type="EMBL" id="KAK6729503.1"/>
    </source>
</evidence>
<feature type="compositionally biased region" description="Basic and acidic residues" evidence="1">
    <location>
        <begin position="74"/>
        <end position="89"/>
    </location>
</feature>
<sequence length="95" mass="10839">MYDVALNPSNRMELLRHIADHLLLMRRSQIPDDPHMFPRSRGKTKHDESVLPTTVANAAAVSRNETSSVIECTDKDAKKQGGRREENENFRVIPK</sequence>